<dbReference type="EMBL" id="BGPR01000014">
    <property type="protein sequence ID" value="GBL78002.1"/>
    <property type="molecule type" value="Genomic_DNA"/>
</dbReference>
<comment type="caution">
    <text evidence="2">The sequence shown here is derived from an EMBL/GenBank/DDBJ whole genome shotgun (WGS) entry which is preliminary data.</text>
</comment>
<sequence>MGSLKKHNKKFFCCLRSNDGMGRWNSNGWLSDSCEVIQSTDKKKRSRDSELWSGDDGSTRSYTASSNFRSTPVGGCFTHGELNVRKTSAGCGSLVKSSLQPVTLRSRSRDSTIRPPRHSWSLLEYSSFCDPTLSGTPYSSQAQL</sequence>
<gene>
    <name evidence="2" type="ORF">AVEN_143320_1</name>
</gene>
<protein>
    <submittedName>
        <fullName evidence="2">Uncharacterized protein</fullName>
    </submittedName>
</protein>
<evidence type="ECO:0000313" key="3">
    <source>
        <dbReference type="Proteomes" id="UP000499080"/>
    </source>
</evidence>
<accession>A0A4Y2ADT0</accession>
<feature type="region of interest" description="Disordered" evidence="1">
    <location>
        <begin position="39"/>
        <end position="68"/>
    </location>
</feature>
<evidence type="ECO:0000256" key="1">
    <source>
        <dbReference type="SAM" id="MobiDB-lite"/>
    </source>
</evidence>
<reference evidence="2 3" key="1">
    <citation type="journal article" date="2019" name="Sci. Rep.">
        <title>Orb-weaving spider Araneus ventricosus genome elucidates the spidroin gene catalogue.</title>
        <authorList>
            <person name="Kono N."/>
            <person name="Nakamura H."/>
            <person name="Ohtoshi R."/>
            <person name="Moran D.A.P."/>
            <person name="Shinohara A."/>
            <person name="Yoshida Y."/>
            <person name="Fujiwara M."/>
            <person name="Mori M."/>
            <person name="Tomita M."/>
            <person name="Arakawa K."/>
        </authorList>
    </citation>
    <scope>NUCLEOTIDE SEQUENCE [LARGE SCALE GENOMIC DNA]</scope>
</reference>
<proteinExistence type="predicted"/>
<keyword evidence="3" id="KW-1185">Reference proteome</keyword>
<feature type="compositionally biased region" description="Polar residues" evidence="1">
    <location>
        <begin position="59"/>
        <end position="68"/>
    </location>
</feature>
<dbReference type="Proteomes" id="UP000499080">
    <property type="component" value="Unassembled WGS sequence"/>
</dbReference>
<organism evidence="2 3">
    <name type="scientific">Araneus ventricosus</name>
    <name type="common">Orbweaver spider</name>
    <name type="synonym">Epeira ventricosa</name>
    <dbReference type="NCBI Taxonomy" id="182803"/>
    <lineage>
        <taxon>Eukaryota</taxon>
        <taxon>Metazoa</taxon>
        <taxon>Ecdysozoa</taxon>
        <taxon>Arthropoda</taxon>
        <taxon>Chelicerata</taxon>
        <taxon>Arachnida</taxon>
        <taxon>Araneae</taxon>
        <taxon>Araneomorphae</taxon>
        <taxon>Entelegynae</taxon>
        <taxon>Araneoidea</taxon>
        <taxon>Araneidae</taxon>
        <taxon>Araneus</taxon>
    </lineage>
</organism>
<name>A0A4Y2ADT0_ARAVE</name>
<dbReference type="AlphaFoldDB" id="A0A4Y2ADT0"/>
<evidence type="ECO:0000313" key="2">
    <source>
        <dbReference type="EMBL" id="GBL78002.1"/>
    </source>
</evidence>